<keyword evidence="3" id="KW-1185">Reference proteome</keyword>
<name>A0A2L2SQC3_9HYPO</name>
<dbReference type="AlphaFoldDB" id="A0A2L2SQC3"/>
<dbReference type="Proteomes" id="UP000245910">
    <property type="component" value="Chromosome IIII"/>
</dbReference>
<evidence type="ECO:0000256" key="1">
    <source>
        <dbReference type="SAM" id="Phobius"/>
    </source>
</evidence>
<keyword evidence="1" id="KW-0812">Transmembrane</keyword>
<organism evidence="2 3">
    <name type="scientific">Fusarium venenatum</name>
    <dbReference type="NCBI Taxonomy" id="56646"/>
    <lineage>
        <taxon>Eukaryota</taxon>
        <taxon>Fungi</taxon>
        <taxon>Dikarya</taxon>
        <taxon>Ascomycota</taxon>
        <taxon>Pezizomycotina</taxon>
        <taxon>Sordariomycetes</taxon>
        <taxon>Hypocreomycetidae</taxon>
        <taxon>Hypocreales</taxon>
        <taxon>Nectriaceae</taxon>
        <taxon>Fusarium</taxon>
    </lineage>
</organism>
<accession>A0A2L2SQC3</accession>
<proteinExistence type="predicted"/>
<evidence type="ECO:0000313" key="3">
    <source>
        <dbReference type="Proteomes" id="UP000245910"/>
    </source>
</evidence>
<sequence>MNWQAIDSQQPGVGRPGRVLYYVVLVIAALRCAVAKRAVAAGFNSGVDLVMTGGPREWDWAEINRVERNVGICLIKARRQTLMMTLLESMRSD</sequence>
<protein>
    <submittedName>
        <fullName evidence="2">Uncharacterized protein</fullName>
    </submittedName>
</protein>
<reference evidence="3" key="1">
    <citation type="submission" date="2014-10" db="EMBL/GenBank/DDBJ databases">
        <authorList>
            <person name="King R."/>
        </authorList>
    </citation>
    <scope>NUCLEOTIDE SEQUENCE [LARGE SCALE GENOMIC DNA]</scope>
    <source>
        <strain evidence="3">A3/5</strain>
    </source>
</reference>
<keyword evidence="1" id="KW-0472">Membrane</keyword>
<dbReference type="EMBL" id="LN649232">
    <property type="protein sequence ID" value="CEI40246.1"/>
    <property type="molecule type" value="Genomic_DNA"/>
</dbReference>
<feature type="transmembrane region" description="Helical" evidence="1">
    <location>
        <begin position="20"/>
        <end position="39"/>
    </location>
</feature>
<keyword evidence="1" id="KW-1133">Transmembrane helix</keyword>
<evidence type="ECO:0000313" key="2">
    <source>
        <dbReference type="EMBL" id="CEI40246.1"/>
    </source>
</evidence>